<dbReference type="InterPro" id="IPR048292">
    <property type="entry name" value="SDA1_C"/>
</dbReference>
<dbReference type="STRING" id="27342.A0A0H2RRD0"/>
<reference evidence="11 12" key="1">
    <citation type="submission" date="2015-04" db="EMBL/GenBank/DDBJ databases">
        <title>Complete genome sequence of Schizopora paradoxa KUC8140, a cosmopolitan wood degrader in East Asia.</title>
        <authorList>
            <consortium name="DOE Joint Genome Institute"/>
            <person name="Min B."/>
            <person name="Park H."/>
            <person name="Jang Y."/>
            <person name="Kim J.-J."/>
            <person name="Kim K.H."/>
            <person name="Pangilinan J."/>
            <person name="Lipzen A."/>
            <person name="Riley R."/>
            <person name="Grigoriev I.V."/>
            <person name="Spatafora J.W."/>
            <person name="Choi I.-G."/>
        </authorList>
    </citation>
    <scope>NUCLEOTIDE SEQUENCE [LARGE SCALE GENOMIC DNA]</scope>
    <source>
        <strain evidence="11 12">KUC8140</strain>
    </source>
</reference>
<feature type="compositionally biased region" description="Basic and acidic residues" evidence="7">
    <location>
        <begin position="571"/>
        <end position="580"/>
    </location>
</feature>
<feature type="region of interest" description="Disordered" evidence="7">
    <location>
        <begin position="521"/>
        <end position="589"/>
    </location>
</feature>
<comment type="subcellular location">
    <subcellularLocation>
        <location evidence="6">Nucleus</location>
        <location evidence="6">Nucleolus</location>
    </subcellularLocation>
</comment>
<evidence type="ECO:0000259" key="10">
    <source>
        <dbReference type="Pfam" id="PF21638"/>
    </source>
</evidence>
<feature type="domain" description="SDA1 C-terminal" evidence="10">
    <location>
        <begin position="684"/>
        <end position="730"/>
    </location>
</feature>
<dbReference type="EMBL" id="KQ085987">
    <property type="protein sequence ID" value="KLO12018.1"/>
    <property type="molecule type" value="Genomic_DNA"/>
</dbReference>
<dbReference type="Pfam" id="PF21638">
    <property type="entry name" value="SDA1_C"/>
    <property type="match status" value="1"/>
</dbReference>
<evidence type="ECO:0000256" key="4">
    <source>
        <dbReference type="ARBA" id="ARBA00022927"/>
    </source>
</evidence>
<evidence type="ECO:0000256" key="5">
    <source>
        <dbReference type="ARBA" id="ARBA00023242"/>
    </source>
</evidence>
<feature type="compositionally biased region" description="Polar residues" evidence="7">
    <location>
        <begin position="609"/>
        <end position="633"/>
    </location>
</feature>
<dbReference type="PANTHER" id="PTHR12730:SF0">
    <property type="entry name" value="PROTEIN SDA1 HOMOLOG"/>
    <property type="match status" value="1"/>
</dbReference>
<dbReference type="Pfam" id="PF05285">
    <property type="entry name" value="SDA1_dom"/>
    <property type="match status" value="1"/>
</dbReference>
<name>A0A0H2RRD0_9AGAM</name>
<dbReference type="InParanoid" id="A0A0H2RRD0"/>
<feature type="domain" description="SDA1 middle" evidence="8">
    <location>
        <begin position="550"/>
        <end position="664"/>
    </location>
</feature>
<evidence type="ECO:0000256" key="2">
    <source>
        <dbReference type="ARBA" id="ARBA00022448"/>
    </source>
</evidence>
<keyword evidence="5 6" id="KW-0539">Nucleus</keyword>
<feature type="domain" description="SDA1 N-terminal" evidence="9">
    <location>
        <begin position="66"/>
        <end position="453"/>
    </location>
</feature>
<comment type="function">
    <text evidence="6">Required for 60S pre-ribosomal subunits export to the cytoplasm.</text>
</comment>
<keyword evidence="3 6" id="KW-0690">Ribosome biogenesis</keyword>
<dbReference type="InterPro" id="IPR016024">
    <property type="entry name" value="ARM-type_fold"/>
</dbReference>
<evidence type="ECO:0000256" key="6">
    <source>
        <dbReference type="RuleBase" id="RU365057"/>
    </source>
</evidence>
<dbReference type="FunCoup" id="A0A0H2RRD0">
    <property type="interactions" value="569"/>
</dbReference>
<feature type="compositionally biased region" description="Basic residues" evidence="7">
    <location>
        <begin position="707"/>
        <end position="722"/>
    </location>
</feature>
<feature type="compositionally biased region" description="Basic and acidic residues" evidence="7">
    <location>
        <begin position="652"/>
        <end position="669"/>
    </location>
</feature>
<evidence type="ECO:0000259" key="8">
    <source>
        <dbReference type="Pfam" id="PF05285"/>
    </source>
</evidence>
<dbReference type="PANTHER" id="PTHR12730">
    <property type="entry name" value="HSDA/SDA1-RELATED"/>
    <property type="match status" value="1"/>
</dbReference>
<proteinExistence type="inferred from homology"/>
<protein>
    <recommendedName>
        <fullName evidence="6">Protein SDA1</fullName>
    </recommendedName>
</protein>
<feature type="region of interest" description="Disordered" evidence="7">
    <location>
        <begin position="607"/>
        <end position="733"/>
    </location>
</feature>
<evidence type="ECO:0000256" key="3">
    <source>
        <dbReference type="ARBA" id="ARBA00022517"/>
    </source>
</evidence>
<evidence type="ECO:0000256" key="1">
    <source>
        <dbReference type="ARBA" id="ARBA00005783"/>
    </source>
</evidence>
<feature type="region of interest" description="Disordered" evidence="7">
    <location>
        <begin position="274"/>
        <end position="307"/>
    </location>
</feature>
<gene>
    <name evidence="11" type="ORF">SCHPADRAFT_998474</name>
</gene>
<dbReference type="GO" id="GO:0042273">
    <property type="term" value="P:ribosomal large subunit biogenesis"/>
    <property type="evidence" value="ECO:0007669"/>
    <property type="project" value="UniProtKB-UniRule"/>
</dbReference>
<comment type="similarity">
    <text evidence="1 6">Belongs to the SDA1 family.</text>
</comment>
<dbReference type="Proteomes" id="UP000053477">
    <property type="component" value="Unassembled WGS sequence"/>
</dbReference>
<sequence length="733" mass="82699">MQASSNSGRGALLSANLPQLQSLIKRDPASYKEEFLQQWNHYQSILNIFLVNPDDQSQHFRDVVTFITQMAPCYPKETAKFPAQISNLLVEKFNELSPDVRKCLVSNLIILRKKNVLDSVDLLQTLFPLLPRITSISLRSFIRKTILSEIRVANQKRTDHRLNRAVQTMLFRMVEQGVETKDQIAMQGKRTASADRDRSHDDALWAIVMTRDLWKRGVWKDSKTVSIVSLGCFHSSAKVQSAAIHFFLDSEDDDDSDNEEEEEEIPNMKALEHRRTINKKTRSGDKKLRKTAKMVKKKRKEASKGKENQNFSALQLLNDPQTFAEKLFDNLSRNDKAFTLDHKIVIMQLLCRAMGIHTLCVLGYYSYVMKFLTYRQLRITTILASLAQSVHDLTPPDVLSPVVHKLAQEFIHPGVGSEVIAAGLNTIREVCKRQPWAMDEDLLGDLVEYRKSKDKGVTTAARSLLQLFRQTIPTMLKRRERGKEASMNIQNDNQPVAFGAQKLGTTKIEGLDLLEAHLKETGEDGGDESDDWNGWEVDSESSDSSSEEGWIDVPSDSEGDLVFSDSEDEEGDKKEVKEPAPEEADGYGIAAEKILTPADFALMKDLQSRTEGQQSGTGTKRKFTATNTTQAGQSEKAIDEGDILGPRKKAKATYEERMDSIKQGREGRAKFGSMKGKKAKESASSSTNREKARNKPIMMVMASGAVRSKKKASLREKQRRLKNHNDNQKKRKS</sequence>
<dbReference type="Pfam" id="PF08158">
    <property type="entry name" value="SDA1_HEAT"/>
    <property type="match status" value="1"/>
</dbReference>
<dbReference type="InterPro" id="IPR027312">
    <property type="entry name" value="Sda1"/>
</dbReference>
<keyword evidence="4 6" id="KW-0653">Protein transport</keyword>
<dbReference type="OrthoDB" id="2196187at2759"/>
<organism evidence="11 12">
    <name type="scientific">Schizopora paradoxa</name>
    <dbReference type="NCBI Taxonomy" id="27342"/>
    <lineage>
        <taxon>Eukaryota</taxon>
        <taxon>Fungi</taxon>
        <taxon>Dikarya</taxon>
        <taxon>Basidiomycota</taxon>
        <taxon>Agaricomycotina</taxon>
        <taxon>Agaricomycetes</taxon>
        <taxon>Hymenochaetales</taxon>
        <taxon>Schizoporaceae</taxon>
        <taxon>Schizopora</taxon>
    </lineage>
</organism>
<dbReference type="AlphaFoldDB" id="A0A0H2RRD0"/>
<feature type="compositionally biased region" description="Basic residues" evidence="7">
    <location>
        <begin position="276"/>
        <end position="301"/>
    </location>
</feature>
<evidence type="ECO:0000313" key="11">
    <source>
        <dbReference type="EMBL" id="KLO12018.1"/>
    </source>
</evidence>
<dbReference type="GO" id="GO:0000055">
    <property type="term" value="P:ribosomal large subunit export from nucleus"/>
    <property type="evidence" value="ECO:0007669"/>
    <property type="project" value="UniProtKB-UniRule"/>
</dbReference>
<dbReference type="InterPro" id="IPR012977">
    <property type="entry name" value="SDA1_N"/>
</dbReference>
<feature type="compositionally biased region" description="Acidic residues" evidence="7">
    <location>
        <begin position="523"/>
        <end position="570"/>
    </location>
</feature>
<dbReference type="SUPFAM" id="SSF48371">
    <property type="entry name" value="ARM repeat"/>
    <property type="match status" value="1"/>
</dbReference>
<evidence type="ECO:0000259" key="9">
    <source>
        <dbReference type="Pfam" id="PF08158"/>
    </source>
</evidence>
<accession>A0A0H2RRD0</accession>
<dbReference type="GO" id="GO:0005730">
    <property type="term" value="C:nucleolus"/>
    <property type="evidence" value="ECO:0007669"/>
    <property type="project" value="UniProtKB-SubCell"/>
</dbReference>
<keyword evidence="12" id="KW-1185">Reference proteome</keyword>
<dbReference type="InterPro" id="IPR007949">
    <property type="entry name" value="SDA1_MD"/>
</dbReference>
<evidence type="ECO:0000313" key="12">
    <source>
        <dbReference type="Proteomes" id="UP000053477"/>
    </source>
</evidence>
<feature type="compositionally biased region" description="Basic and acidic residues" evidence="7">
    <location>
        <begin position="723"/>
        <end position="733"/>
    </location>
</feature>
<keyword evidence="2 6" id="KW-0813">Transport</keyword>
<dbReference type="GO" id="GO:0015031">
    <property type="term" value="P:protein transport"/>
    <property type="evidence" value="ECO:0007669"/>
    <property type="project" value="UniProtKB-KW"/>
</dbReference>
<evidence type="ECO:0000256" key="7">
    <source>
        <dbReference type="SAM" id="MobiDB-lite"/>
    </source>
</evidence>